<evidence type="ECO:0000313" key="6">
    <source>
        <dbReference type="EMBL" id="MDR6405328.1"/>
    </source>
</evidence>
<dbReference type="PANTHER" id="PTHR33734">
    <property type="entry name" value="LYSM DOMAIN-CONTAINING GPI-ANCHORED PROTEIN 2"/>
    <property type="match status" value="1"/>
</dbReference>
<proteinExistence type="inferred from homology"/>
<comment type="similarity">
    <text evidence="1">Belongs to the leucine-binding protein family.</text>
</comment>
<dbReference type="InterPro" id="IPR028081">
    <property type="entry name" value="Leu-bd"/>
</dbReference>
<dbReference type="InterPro" id="IPR028082">
    <property type="entry name" value="Peripla_BP_I"/>
</dbReference>
<evidence type="ECO:0000256" key="4">
    <source>
        <dbReference type="SAM" id="SignalP"/>
    </source>
</evidence>
<dbReference type="EMBL" id="JAVDQS010000005">
    <property type="protein sequence ID" value="MDR6405328.1"/>
    <property type="molecule type" value="Genomic_DNA"/>
</dbReference>
<evidence type="ECO:0000313" key="7">
    <source>
        <dbReference type="Proteomes" id="UP001184853"/>
    </source>
</evidence>
<dbReference type="CDD" id="cd00118">
    <property type="entry name" value="LysM"/>
    <property type="match status" value="3"/>
</dbReference>
<dbReference type="Pfam" id="PF01476">
    <property type="entry name" value="LysM"/>
    <property type="match status" value="4"/>
</dbReference>
<dbReference type="InterPro" id="IPR018392">
    <property type="entry name" value="LysM"/>
</dbReference>
<feature type="signal peptide" evidence="4">
    <location>
        <begin position="1"/>
        <end position="19"/>
    </location>
</feature>
<dbReference type="SUPFAM" id="SSF53822">
    <property type="entry name" value="Periplasmic binding protein-like I"/>
    <property type="match status" value="1"/>
</dbReference>
<keyword evidence="7" id="KW-1185">Reference proteome</keyword>
<dbReference type="Gene3D" id="3.10.350.10">
    <property type="entry name" value="LysM domain"/>
    <property type="match status" value="3"/>
</dbReference>
<evidence type="ECO:0000256" key="2">
    <source>
        <dbReference type="ARBA" id="ARBA00022729"/>
    </source>
</evidence>
<reference evidence="6 7" key="1">
    <citation type="submission" date="2023-07" db="EMBL/GenBank/DDBJ databases">
        <title>Sorghum-associated microbial communities from plants grown in Nebraska, USA.</title>
        <authorList>
            <person name="Schachtman D."/>
        </authorList>
    </citation>
    <scope>NUCLEOTIDE SEQUENCE [LARGE SCALE GENOMIC DNA]</scope>
    <source>
        <strain evidence="6 7">DS1709</strain>
    </source>
</reference>
<dbReference type="PROSITE" id="PS51782">
    <property type="entry name" value="LYSM"/>
    <property type="match status" value="3"/>
</dbReference>
<dbReference type="InterPro" id="IPR036779">
    <property type="entry name" value="LysM_dom_sf"/>
</dbReference>
<dbReference type="Proteomes" id="UP001184853">
    <property type="component" value="Unassembled WGS sequence"/>
</dbReference>
<feature type="compositionally biased region" description="Polar residues" evidence="3">
    <location>
        <begin position="219"/>
        <end position="230"/>
    </location>
</feature>
<dbReference type="Pfam" id="PF13458">
    <property type="entry name" value="Peripla_BP_6"/>
    <property type="match status" value="1"/>
</dbReference>
<dbReference type="PANTHER" id="PTHR33734:SF22">
    <property type="entry name" value="MEMBRANE-BOUND LYTIC MUREIN TRANSGLYCOSYLASE D"/>
    <property type="match status" value="1"/>
</dbReference>
<feature type="compositionally biased region" description="Basic and acidic residues" evidence="3">
    <location>
        <begin position="231"/>
        <end position="240"/>
    </location>
</feature>
<evidence type="ECO:0000256" key="3">
    <source>
        <dbReference type="SAM" id="MobiDB-lite"/>
    </source>
</evidence>
<feature type="domain" description="LysM" evidence="5">
    <location>
        <begin position="21"/>
        <end position="65"/>
    </location>
</feature>
<evidence type="ECO:0000256" key="1">
    <source>
        <dbReference type="ARBA" id="ARBA00010062"/>
    </source>
</evidence>
<comment type="caution">
    <text evidence="6">The sequence shown here is derived from an EMBL/GenBank/DDBJ whole genome shotgun (WGS) entry which is preliminary data.</text>
</comment>
<dbReference type="SUPFAM" id="SSF54106">
    <property type="entry name" value="LysM domain"/>
    <property type="match status" value="3"/>
</dbReference>
<sequence>MIKRFFILSSLCMVLGVSAQKSHTVIKGDTPYNIAKKYGLTVDELLKLNPNVKDGKLAIGDILTVKNDKGSASVPKAAASTKASGSSQIGKIILQPKQTIYGITKQYRISETDLRKLNPELDSHMKIGDEIALPLESIKKYGGDQQQAVAATIPATTKPIETVTETPAAVASEGEYIVQPKDNYYRISKQFDITKEELFALNPGLEEKGLKPGEKINVKKSNTNTVSEPVSSKEKMDSGSEKPSVSANTATADDYVTYTVQQGDTVFSIVNKFGISIDELIALNPDLSHGLKTGMVLRIKKLDPAYVKKSGDALSVVLMLPFGYSTNETQYRTMAMDFLTGAKLAIERNARNGQKLDIKIVDSGNEASFRNSMTQINPDNTDLIIGPFFKSNVVDVLDFTKNQKIPIVAPFANSPELYGYSNLIIVETNDQTYADKIVEEVKATYSDQKIYVVADSKKENANYIKAGLEKTLKNPNVTIVNSATDIQLDNNMMTGQSAPVIAILASDNDALGEAFANKVIALSKEVQGVKAFSMHYVPVFEKKVDDLSQANLVYLMDRKINTEGSFEKEILAAYKSKYCKTPPKYAIVGFDVVNDMLTRENKKGEIFKQMNKVQTQLATKFEFVKSKANGAYVNTGYRVIRLVP</sequence>
<protein>
    <submittedName>
        <fullName evidence="6">LysM repeat protein</fullName>
    </submittedName>
</protein>
<feature type="region of interest" description="Disordered" evidence="3">
    <location>
        <begin position="219"/>
        <end position="247"/>
    </location>
</feature>
<accession>A0ABU1LF22</accession>
<dbReference type="Gene3D" id="3.40.50.2300">
    <property type="match status" value="1"/>
</dbReference>
<feature type="chain" id="PRO_5045724491" evidence="4">
    <location>
        <begin position="20"/>
        <end position="644"/>
    </location>
</feature>
<feature type="domain" description="LysM" evidence="5">
    <location>
        <begin position="174"/>
        <end position="218"/>
    </location>
</feature>
<dbReference type="CDD" id="cd06268">
    <property type="entry name" value="PBP1_ABC_transporter_LIVBP-like"/>
    <property type="match status" value="1"/>
</dbReference>
<gene>
    <name evidence="6" type="ORF">J2781_002257</name>
</gene>
<feature type="domain" description="LysM" evidence="5">
    <location>
        <begin position="256"/>
        <end position="299"/>
    </location>
</feature>
<keyword evidence="2 4" id="KW-0732">Signal</keyword>
<dbReference type="RefSeq" id="WP_115982700.1">
    <property type="nucleotide sequence ID" value="NZ_JAVDQS010000005.1"/>
</dbReference>
<evidence type="ECO:0000259" key="5">
    <source>
        <dbReference type="PROSITE" id="PS51782"/>
    </source>
</evidence>
<dbReference type="SMART" id="SM00257">
    <property type="entry name" value="LysM"/>
    <property type="match status" value="4"/>
</dbReference>
<name>A0ABU1LF22_9FLAO</name>
<organism evidence="6 7">
    <name type="scientific">Chryseobacterium geocarposphaerae</name>
    <dbReference type="NCBI Taxonomy" id="1416776"/>
    <lineage>
        <taxon>Bacteria</taxon>
        <taxon>Pseudomonadati</taxon>
        <taxon>Bacteroidota</taxon>
        <taxon>Flavobacteriia</taxon>
        <taxon>Flavobacteriales</taxon>
        <taxon>Weeksellaceae</taxon>
        <taxon>Chryseobacterium group</taxon>
        <taxon>Chryseobacterium</taxon>
    </lineage>
</organism>